<dbReference type="GO" id="GO:0051539">
    <property type="term" value="F:4 iron, 4 sulfur cluster binding"/>
    <property type="evidence" value="ECO:0007669"/>
    <property type="project" value="UniProtKB-KW"/>
</dbReference>
<dbReference type="PANTHER" id="PTHR43687">
    <property type="entry name" value="ADENYLYLSULFATE REDUCTASE, BETA SUBUNIT"/>
    <property type="match status" value="1"/>
</dbReference>
<proteinExistence type="predicted"/>
<dbReference type="InterPro" id="IPR017896">
    <property type="entry name" value="4Fe4S_Fe-S-bd"/>
</dbReference>
<dbReference type="PANTHER" id="PTHR43687:SF1">
    <property type="entry name" value="FERREDOXIN III"/>
    <property type="match status" value="1"/>
</dbReference>
<comment type="caution">
    <text evidence="6">The sequence shown here is derived from an EMBL/GenBank/DDBJ whole genome shotgun (WGS) entry which is preliminary data.</text>
</comment>
<feature type="domain" description="4Fe-4S ferredoxin-type" evidence="5">
    <location>
        <begin position="38"/>
        <end position="66"/>
    </location>
</feature>
<dbReference type="SUPFAM" id="SSF54862">
    <property type="entry name" value="4Fe-4S ferredoxins"/>
    <property type="match status" value="1"/>
</dbReference>
<evidence type="ECO:0000259" key="5">
    <source>
        <dbReference type="PROSITE" id="PS51379"/>
    </source>
</evidence>
<dbReference type="EMBL" id="DQWS01000166">
    <property type="protein sequence ID" value="HDD53295.1"/>
    <property type="molecule type" value="Genomic_DNA"/>
</dbReference>
<dbReference type="InterPro" id="IPR050572">
    <property type="entry name" value="Fe-S_Ferredoxin"/>
</dbReference>
<reference evidence="6" key="1">
    <citation type="journal article" date="2020" name="mSystems">
        <title>Genome- and Community-Level Interaction Insights into Carbon Utilization and Element Cycling Functions of Hydrothermarchaeota in Hydrothermal Sediment.</title>
        <authorList>
            <person name="Zhou Z."/>
            <person name="Liu Y."/>
            <person name="Xu W."/>
            <person name="Pan J."/>
            <person name="Luo Z.H."/>
            <person name="Li M."/>
        </authorList>
    </citation>
    <scope>NUCLEOTIDE SEQUENCE [LARGE SCALE GENOMIC DNA]</scope>
    <source>
        <strain evidence="6">HyVt-115</strain>
    </source>
</reference>
<evidence type="ECO:0000256" key="4">
    <source>
        <dbReference type="ARBA" id="ARBA00023014"/>
    </source>
</evidence>
<dbReference type="Pfam" id="PF12838">
    <property type="entry name" value="Fer4_7"/>
    <property type="match status" value="1"/>
</dbReference>
<dbReference type="PROSITE" id="PS00198">
    <property type="entry name" value="4FE4S_FER_1"/>
    <property type="match status" value="2"/>
</dbReference>
<protein>
    <submittedName>
        <fullName evidence="6">4Fe-4S dicluster domain-containing protein</fullName>
    </submittedName>
</protein>
<evidence type="ECO:0000256" key="2">
    <source>
        <dbReference type="ARBA" id="ARBA00022723"/>
    </source>
</evidence>
<evidence type="ECO:0000256" key="1">
    <source>
        <dbReference type="ARBA" id="ARBA00022485"/>
    </source>
</evidence>
<sequence length="66" mass="7107">MVVIDEERCKGCGLCVEACPHSLLMLGEKEVNKGGYHPVVCVSQSDCTGCALCAEVCPDICIEVYR</sequence>
<dbReference type="Gene3D" id="3.30.70.20">
    <property type="match status" value="2"/>
</dbReference>
<dbReference type="AlphaFoldDB" id="A0A7C0Y641"/>
<dbReference type="Proteomes" id="UP000885690">
    <property type="component" value="Unassembled WGS sequence"/>
</dbReference>
<accession>A0A7C0Y641</accession>
<name>A0A7C0Y641_9BACT</name>
<dbReference type="InterPro" id="IPR017900">
    <property type="entry name" value="4Fe4S_Fe_S_CS"/>
</dbReference>
<keyword evidence="3" id="KW-0408">Iron</keyword>
<organism evidence="6">
    <name type="scientific">Thermosulfidibacter takaii</name>
    <dbReference type="NCBI Taxonomy" id="412593"/>
    <lineage>
        <taxon>Bacteria</taxon>
        <taxon>Pseudomonadati</taxon>
        <taxon>Thermosulfidibacterota</taxon>
        <taxon>Thermosulfidibacteria</taxon>
        <taxon>Thermosulfidibacterales</taxon>
        <taxon>Thermosulfidibacteraceae</taxon>
    </lineage>
</organism>
<evidence type="ECO:0000256" key="3">
    <source>
        <dbReference type="ARBA" id="ARBA00023004"/>
    </source>
</evidence>
<keyword evidence="4" id="KW-0411">Iron-sulfur</keyword>
<dbReference type="GO" id="GO:0046872">
    <property type="term" value="F:metal ion binding"/>
    <property type="evidence" value="ECO:0007669"/>
    <property type="project" value="UniProtKB-KW"/>
</dbReference>
<dbReference type="PROSITE" id="PS51379">
    <property type="entry name" value="4FE4S_FER_2"/>
    <property type="match status" value="2"/>
</dbReference>
<gene>
    <name evidence="6" type="ORF">ENF32_04440</name>
</gene>
<keyword evidence="2" id="KW-0479">Metal-binding</keyword>
<feature type="domain" description="4Fe-4S ferredoxin-type" evidence="5">
    <location>
        <begin position="1"/>
        <end position="29"/>
    </location>
</feature>
<evidence type="ECO:0000313" key="6">
    <source>
        <dbReference type="EMBL" id="HDD53295.1"/>
    </source>
</evidence>
<keyword evidence="1" id="KW-0004">4Fe-4S</keyword>